<evidence type="ECO:0000313" key="2">
    <source>
        <dbReference type="EMBL" id="CAD8299676.1"/>
    </source>
</evidence>
<name>A0A7R9Z2C8_9STRA</name>
<protein>
    <submittedName>
        <fullName evidence="2">Uncharacterized protein</fullName>
    </submittedName>
</protein>
<feature type="compositionally biased region" description="Basic and acidic residues" evidence="1">
    <location>
        <begin position="117"/>
        <end position="139"/>
    </location>
</feature>
<dbReference type="AlphaFoldDB" id="A0A7R9Z2C8"/>
<sequence>MRPTSNVGPYTKSADIERRPAEVSVTPRPLKNEVGESTGPMSIGVMLAPNYQRTDVVKADNVIDAAAKAGAAVQDITSDTARSIFQLLGGLLMGKGPPAGQSVPGPVGVLKDRKRRGIDERPPSRGRLRRGDIDRPGGN</sequence>
<dbReference type="EMBL" id="HBED01009229">
    <property type="protein sequence ID" value="CAD8299676.1"/>
    <property type="molecule type" value="Transcribed_RNA"/>
</dbReference>
<proteinExistence type="predicted"/>
<evidence type="ECO:0000256" key="1">
    <source>
        <dbReference type="SAM" id="MobiDB-lite"/>
    </source>
</evidence>
<feature type="region of interest" description="Disordered" evidence="1">
    <location>
        <begin position="95"/>
        <end position="139"/>
    </location>
</feature>
<feature type="region of interest" description="Disordered" evidence="1">
    <location>
        <begin position="1"/>
        <end position="41"/>
    </location>
</feature>
<gene>
    <name evidence="2" type="ORF">TDUB1175_LOCUS4540</name>
</gene>
<organism evidence="2">
    <name type="scientific">Pseudictyota dubia</name>
    <dbReference type="NCBI Taxonomy" id="2749911"/>
    <lineage>
        <taxon>Eukaryota</taxon>
        <taxon>Sar</taxon>
        <taxon>Stramenopiles</taxon>
        <taxon>Ochrophyta</taxon>
        <taxon>Bacillariophyta</taxon>
        <taxon>Mediophyceae</taxon>
        <taxon>Biddulphiophycidae</taxon>
        <taxon>Eupodiscales</taxon>
        <taxon>Odontellaceae</taxon>
        <taxon>Pseudictyota</taxon>
    </lineage>
</organism>
<reference evidence="2" key="1">
    <citation type="submission" date="2021-01" db="EMBL/GenBank/DDBJ databases">
        <authorList>
            <person name="Corre E."/>
            <person name="Pelletier E."/>
            <person name="Niang G."/>
            <person name="Scheremetjew M."/>
            <person name="Finn R."/>
            <person name="Kale V."/>
            <person name="Holt S."/>
            <person name="Cochrane G."/>
            <person name="Meng A."/>
            <person name="Brown T."/>
            <person name="Cohen L."/>
        </authorList>
    </citation>
    <scope>NUCLEOTIDE SEQUENCE</scope>
    <source>
        <strain evidence="2">CCMP147</strain>
    </source>
</reference>
<accession>A0A7R9Z2C8</accession>